<keyword evidence="6" id="KW-1185">Reference proteome</keyword>
<dbReference type="SUPFAM" id="SSF56935">
    <property type="entry name" value="Porins"/>
    <property type="match status" value="1"/>
</dbReference>
<comment type="subcellular location">
    <subcellularLocation>
        <location evidence="1">Cell outer membrane</location>
    </subcellularLocation>
</comment>
<feature type="chain" id="PRO_5004676505" description="TonB-dependent receptor-like beta-barrel domain-containing protein" evidence="4">
    <location>
        <begin position="21"/>
        <end position="540"/>
    </location>
</feature>
<evidence type="ECO:0008006" key="7">
    <source>
        <dbReference type="Google" id="ProtNLM"/>
    </source>
</evidence>
<dbReference type="RefSeq" id="WP_005942396.1">
    <property type="nucleotide sequence ID" value="NZ_KB890340.1"/>
</dbReference>
<proteinExistence type="predicted"/>
<dbReference type="AlphaFoldDB" id="U6RD37"/>
<dbReference type="GeneID" id="60061325"/>
<name>U6RD37_9BACT</name>
<dbReference type="Gene3D" id="2.40.170.20">
    <property type="entry name" value="TonB-dependent receptor, beta-barrel domain"/>
    <property type="match status" value="1"/>
</dbReference>
<dbReference type="HOGENOM" id="CLU_033417_0_0_10"/>
<keyword evidence="2" id="KW-0472">Membrane</keyword>
<organism evidence="5 6">
    <name type="scientific">Phocaeicola massiliensis B84634 = Timone 84634 = DSM 17679 = JCM 13223</name>
    <dbReference type="NCBI Taxonomy" id="1121098"/>
    <lineage>
        <taxon>Bacteria</taxon>
        <taxon>Pseudomonadati</taxon>
        <taxon>Bacteroidota</taxon>
        <taxon>Bacteroidia</taxon>
        <taxon>Bacteroidales</taxon>
        <taxon>Bacteroidaceae</taxon>
        <taxon>Phocaeicola</taxon>
    </lineage>
</organism>
<evidence type="ECO:0000313" key="5">
    <source>
        <dbReference type="EMBL" id="EOA53656.1"/>
    </source>
</evidence>
<sequence length="540" mass="61263">MKKIAIIAFVGLLPLSAVYAQQDSTLNRTVVVENEYNPTVMDASKINVLPRVEEPAVVKKGIEYATALRPVAAWNYEEMFPIVREWEWEKAKRGYVRVGAGNYGNVDFKAGYIWDITKGDRLNVATSLDGMNGTLKDAIDNDWKSRFYSSSFNIGYRHSFRNMDLNLGGGFHSRVFNYMLSPISSISGENDKQHHTLGDFYVGLSSTDEMMPLQFTVQTGFQYFKQKYPAISDENSTEKIIHTAGDVWGKLSDIQRVGIKFEMDNLFYSDDLMKDYTSLGLNPYYAIDEDSWRLHLGAHVDWMTGNDSGIDVAPDIRAEYIFSDSYILYLNAQGGRQVNDYRMLSRISPYWGTEQQLDATYVPFDATLGFKASPVSGLWFNIFGGYQIRKHELFCTLVPAGQFVYTGFVQDKGKIGYGGAEVKYGYKDYFDASVKGTYYGWTTDSDDDMIVAMKPEMELNFKVDAKLMDGLKLRLGYDYVKRKGEDVDPVSNLSVGATYELLKDISIFVDVNNLLNKQYYYEGGYPAEKLNVLGGLTFRF</sequence>
<dbReference type="InterPro" id="IPR036942">
    <property type="entry name" value="Beta-barrel_TonB_sf"/>
</dbReference>
<dbReference type="eggNOG" id="COG4206">
    <property type="taxonomic scope" value="Bacteria"/>
</dbReference>
<keyword evidence="4" id="KW-0732">Signal</keyword>
<comment type="caution">
    <text evidence="5">The sequence shown here is derived from an EMBL/GenBank/DDBJ whole genome shotgun (WGS) entry which is preliminary data.</text>
</comment>
<evidence type="ECO:0000256" key="1">
    <source>
        <dbReference type="ARBA" id="ARBA00004442"/>
    </source>
</evidence>
<feature type="signal peptide" evidence="4">
    <location>
        <begin position="1"/>
        <end position="20"/>
    </location>
</feature>
<protein>
    <recommendedName>
        <fullName evidence="7">TonB-dependent receptor-like beta-barrel domain-containing protein</fullName>
    </recommendedName>
</protein>
<gene>
    <name evidence="5" type="ORF">HMPREF1534_02777</name>
</gene>
<evidence type="ECO:0000256" key="4">
    <source>
        <dbReference type="SAM" id="SignalP"/>
    </source>
</evidence>
<evidence type="ECO:0000256" key="2">
    <source>
        <dbReference type="ARBA" id="ARBA00023136"/>
    </source>
</evidence>
<dbReference type="GO" id="GO:0009279">
    <property type="term" value="C:cell outer membrane"/>
    <property type="evidence" value="ECO:0007669"/>
    <property type="project" value="UniProtKB-SubCell"/>
</dbReference>
<dbReference type="EMBL" id="AQHY01000030">
    <property type="protein sequence ID" value="EOA53656.1"/>
    <property type="molecule type" value="Genomic_DNA"/>
</dbReference>
<accession>U6RD37</accession>
<dbReference type="Proteomes" id="UP000017831">
    <property type="component" value="Unassembled WGS sequence"/>
</dbReference>
<reference evidence="5 6" key="1">
    <citation type="submission" date="2013-04" db="EMBL/GenBank/DDBJ databases">
        <title>The Genome Sequence of Bacteroides massiliensis DSM 17679.</title>
        <authorList>
            <consortium name="The Broad Institute Genomics Platform"/>
            <person name="Earl A."/>
            <person name="Ward D."/>
            <person name="Feldgarden M."/>
            <person name="Gevers D."/>
            <person name="Martens E."/>
            <person name="Fenner L."/>
            <person name="Roux V."/>
            <person name="Mallet M.N."/>
            <person name="Raoult D."/>
            <person name="Walker B."/>
            <person name="Young S."/>
            <person name="Zeng Q."/>
            <person name="Gargeya S."/>
            <person name="Fitzgerald M."/>
            <person name="Haas B."/>
            <person name="Abouelleil A."/>
            <person name="Allen A.W."/>
            <person name="Alvarado L."/>
            <person name="Arachchi H.M."/>
            <person name="Berlin A.M."/>
            <person name="Chapman S.B."/>
            <person name="Gainer-Dewar J."/>
            <person name="Goldberg J."/>
            <person name="Griggs A."/>
            <person name="Gujja S."/>
            <person name="Hansen M."/>
            <person name="Howarth C."/>
            <person name="Imamovic A."/>
            <person name="Ireland A."/>
            <person name="Larimer J."/>
            <person name="McCowan C."/>
            <person name="Murphy C."/>
            <person name="Pearson M."/>
            <person name="Poon T.W."/>
            <person name="Priest M."/>
            <person name="Roberts A."/>
            <person name="Saif S."/>
            <person name="Shea T."/>
            <person name="Sisk P."/>
            <person name="Sykes S."/>
            <person name="Wortman J."/>
            <person name="Nusbaum C."/>
            <person name="Birren B."/>
        </authorList>
    </citation>
    <scope>NUCLEOTIDE SEQUENCE [LARGE SCALE GENOMIC DNA]</scope>
    <source>
        <strain evidence="6">B84634 / Timone 84634 / DSM 17679 / JCM 13223</strain>
    </source>
</reference>
<evidence type="ECO:0000313" key="6">
    <source>
        <dbReference type="Proteomes" id="UP000017831"/>
    </source>
</evidence>
<dbReference type="PATRIC" id="fig|1121098.3.peg.2813"/>
<dbReference type="OrthoDB" id="1264254at2"/>
<dbReference type="STRING" id="1121098.HMPREF1534_02777"/>
<evidence type="ECO:0000256" key="3">
    <source>
        <dbReference type="ARBA" id="ARBA00023237"/>
    </source>
</evidence>
<keyword evidence="3" id="KW-0998">Cell outer membrane</keyword>